<protein>
    <submittedName>
        <fullName evidence="2">Uncharacterized protein</fullName>
    </submittedName>
</protein>
<feature type="transmembrane region" description="Helical" evidence="1">
    <location>
        <begin position="148"/>
        <end position="174"/>
    </location>
</feature>
<dbReference type="EMBL" id="AP026973">
    <property type="protein sequence ID" value="BDT76318.1"/>
    <property type="molecule type" value="Genomic_DNA"/>
</dbReference>
<feature type="transmembrane region" description="Helical" evidence="1">
    <location>
        <begin position="112"/>
        <end position="136"/>
    </location>
</feature>
<dbReference type="PROSITE" id="PS51257">
    <property type="entry name" value="PROKAR_LIPOPROTEIN"/>
    <property type="match status" value="1"/>
</dbReference>
<organism evidence="2">
    <name type="scientific">Polynucleobacter yangtzensis</name>
    <dbReference type="NCBI Taxonomy" id="1743159"/>
    <lineage>
        <taxon>Bacteria</taxon>
        <taxon>Pseudomonadati</taxon>
        <taxon>Pseudomonadota</taxon>
        <taxon>Betaproteobacteria</taxon>
        <taxon>Burkholderiales</taxon>
        <taxon>Burkholderiaceae</taxon>
        <taxon>Polynucleobacter</taxon>
    </lineage>
</organism>
<keyword evidence="1" id="KW-0812">Transmembrane</keyword>
<dbReference type="Proteomes" id="UP001211097">
    <property type="component" value="Chromosome"/>
</dbReference>
<sequence length="181" mass="20458">MRDYLTKTSIALSIACLWIACDYLNIKFLDSVKINEFLYAIYLLAGFRLVAIILFGWTGVLGVFLGYSISGIFLRYFEPQDAISLGLLSSLAPLIAYRTWQKAFKHSNEFVNVSFIELFYLILLSGLISAAFRSAYLLALNKVFNPDILLATFAANISGSIVFLFSLKLISLLFKRMIIRH</sequence>
<evidence type="ECO:0000256" key="1">
    <source>
        <dbReference type="SAM" id="Phobius"/>
    </source>
</evidence>
<reference evidence="2" key="1">
    <citation type="submission" date="2022-11" db="EMBL/GenBank/DDBJ databases">
        <title>Complete Genome Sequences of three Polynucleobacter sp. Subcluster PnecC Strains KF022, KF023, and KF032 Isolated from a Shallow Eutrophic Lake in Japan.</title>
        <authorList>
            <person name="Ogata Y."/>
            <person name="Watanabe K."/>
            <person name="Takemine S."/>
            <person name="Shindo C."/>
            <person name="Kurokawa R."/>
            <person name="Suda W."/>
        </authorList>
    </citation>
    <scope>NUCLEOTIDE SEQUENCE</scope>
    <source>
        <strain evidence="2">KF023</strain>
    </source>
</reference>
<keyword evidence="1" id="KW-1133">Transmembrane helix</keyword>
<evidence type="ECO:0000313" key="2">
    <source>
        <dbReference type="EMBL" id="BDT76318.1"/>
    </source>
</evidence>
<proteinExistence type="predicted"/>
<dbReference type="RefSeq" id="WP_281742629.1">
    <property type="nucleotide sequence ID" value="NZ_AP026973.1"/>
</dbReference>
<feature type="transmembrane region" description="Helical" evidence="1">
    <location>
        <begin position="37"/>
        <end position="70"/>
    </location>
</feature>
<accession>A0A9C7C3Q9</accession>
<feature type="transmembrane region" description="Helical" evidence="1">
    <location>
        <begin position="82"/>
        <end position="100"/>
    </location>
</feature>
<name>A0A9C7C3Q9_9BURK</name>
<gene>
    <name evidence="2" type="ORF">PKF023_01210</name>
</gene>
<dbReference type="AlphaFoldDB" id="A0A9C7C3Q9"/>
<keyword evidence="1" id="KW-0472">Membrane</keyword>
<feature type="transmembrane region" description="Helical" evidence="1">
    <location>
        <begin position="6"/>
        <end position="25"/>
    </location>
</feature>
<dbReference type="KEGG" id="pyt:PKF023_01210"/>